<organism evidence="7 8">
    <name type="scientific">Deinandra increscens subsp. villosa</name>
    <dbReference type="NCBI Taxonomy" id="3103831"/>
    <lineage>
        <taxon>Eukaryota</taxon>
        <taxon>Viridiplantae</taxon>
        <taxon>Streptophyta</taxon>
        <taxon>Embryophyta</taxon>
        <taxon>Tracheophyta</taxon>
        <taxon>Spermatophyta</taxon>
        <taxon>Magnoliopsida</taxon>
        <taxon>eudicotyledons</taxon>
        <taxon>Gunneridae</taxon>
        <taxon>Pentapetalae</taxon>
        <taxon>asterids</taxon>
        <taxon>campanulids</taxon>
        <taxon>Asterales</taxon>
        <taxon>Asteraceae</taxon>
        <taxon>Asteroideae</taxon>
        <taxon>Heliantheae alliance</taxon>
        <taxon>Madieae</taxon>
        <taxon>Madiinae</taxon>
        <taxon>Deinandra</taxon>
    </lineage>
</organism>
<gene>
    <name evidence="7" type="ORF">SSX86_011759</name>
</gene>
<dbReference type="FunFam" id="2.130.10.10:FF:000557">
    <property type="entry name" value="WD repeat protein"/>
    <property type="match status" value="1"/>
</dbReference>
<sequence>MFFRAWNTAIGDMGYALSRLELDPDYDDGESSPVGDENDSPQSSSQIDLDHEIAQETKLRSAPHERLKRGLARKEDLLVSPVKMLAAREGNYSGRGRFSAADRCHILNRYLPVKGPSVVDQLTTRAYVSQFSNDGSLFVAAFQGSHIKVYNAEMGWRLQKNILAKSLRWTVTDTSLSPDKRFLVYATMSPTVNIVNIGSAATESHANVTEIHEGLEFSGDDEWGHSFGIFSVKFSNDGKELLAGSSDDSIYVYDIEANKLSLRIQAHTSDVNSVCFADEAGHLIYSGSDDNLCKVWDRRCLRSKGKPAGVLMGHLEGITFLDSRNDGRYFISNGKDQTIKLWDIRKMSSNATRTPGLRNYEWDYRWMDYPLRARNLKHPCDQSVSTYKGHSVLRTLIRCYFSPEYSTGQKYIYTGSHDYCVYIYDLVSGAQVARLMHHKSTVRDCSWHPYYPTLVSSSFDGDIAKWEFPGNGENPILMNSSTRPHRRYFE</sequence>
<evidence type="ECO:0000256" key="6">
    <source>
        <dbReference type="SAM" id="MobiDB-lite"/>
    </source>
</evidence>
<dbReference type="SUPFAM" id="SSF50978">
    <property type="entry name" value="WD40 repeat-like"/>
    <property type="match status" value="1"/>
</dbReference>
<dbReference type="PIRSF" id="PIRSF038135">
    <property type="entry name" value="WD_repeat_p23"/>
    <property type="match status" value="1"/>
</dbReference>
<feature type="repeat" description="WD" evidence="5">
    <location>
        <begin position="311"/>
        <end position="352"/>
    </location>
</feature>
<dbReference type="InterPro" id="IPR020472">
    <property type="entry name" value="WD40_PAC1"/>
</dbReference>
<dbReference type="PANTHER" id="PTHR19847:SF27">
    <property type="entry name" value="LEC14B HOMOLOG"/>
    <property type="match status" value="1"/>
</dbReference>
<dbReference type="InterPro" id="IPR036322">
    <property type="entry name" value="WD40_repeat_dom_sf"/>
</dbReference>
<keyword evidence="2" id="KW-0677">Repeat</keyword>
<dbReference type="GO" id="GO:0080008">
    <property type="term" value="C:Cul4-RING E3 ubiquitin ligase complex"/>
    <property type="evidence" value="ECO:0007669"/>
    <property type="project" value="TreeGrafter"/>
</dbReference>
<dbReference type="Gene3D" id="2.130.10.10">
    <property type="entry name" value="YVTN repeat-like/Quinoprotein amine dehydrogenase"/>
    <property type="match status" value="2"/>
</dbReference>
<dbReference type="PANTHER" id="PTHR19847">
    <property type="entry name" value="DDB1- AND CUL4-ASSOCIATED FACTOR 11"/>
    <property type="match status" value="1"/>
</dbReference>
<dbReference type="AlphaFoldDB" id="A0AAP0GY45"/>
<evidence type="ECO:0000256" key="4">
    <source>
        <dbReference type="PIRNR" id="PIRNR038135"/>
    </source>
</evidence>
<reference evidence="7 8" key="1">
    <citation type="submission" date="2024-04" db="EMBL/GenBank/DDBJ databases">
        <title>The reference genome of an endangered Asteraceae, Deinandra increscens subsp. villosa, native to the Central Coast of California.</title>
        <authorList>
            <person name="Guilliams M."/>
            <person name="Hasenstab-Lehman K."/>
            <person name="Meyer R."/>
            <person name="Mcevoy S."/>
        </authorList>
    </citation>
    <scope>NUCLEOTIDE SEQUENCE [LARGE SCALE GENOMIC DNA]</scope>
    <source>
        <tissue evidence="7">Leaf</tissue>
    </source>
</reference>
<dbReference type="InterPro" id="IPR051859">
    <property type="entry name" value="DCAF"/>
</dbReference>
<comment type="caution">
    <text evidence="7">The sequence shown here is derived from an EMBL/GenBank/DDBJ whole genome shotgun (WGS) entry which is preliminary data.</text>
</comment>
<evidence type="ECO:0000256" key="3">
    <source>
        <dbReference type="ARBA" id="ARBA00061298"/>
    </source>
</evidence>
<protein>
    <recommendedName>
        <fullName evidence="4">LEC14B homolog</fullName>
    </recommendedName>
</protein>
<feature type="region of interest" description="Disordered" evidence="6">
    <location>
        <begin position="25"/>
        <end position="46"/>
    </location>
</feature>
<dbReference type="Pfam" id="PF00400">
    <property type="entry name" value="WD40"/>
    <property type="match status" value="5"/>
</dbReference>
<dbReference type="InterPro" id="IPR001680">
    <property type="entry name" value="WD40_rpt"/>
</dbReference>
<keyword evidence="1 5" id="KW-0853">WD repeat</keyword>
<evidence type="ECO:0000256" key="5">
    <source>
        <dbReference type="PROSITE-ProRule" id="PRU00221"/>
    </source>
</evidence>
<dbReference type="Proteomes" id="UP001408789">
    <property type="component" value="Unassembled WGS sequence"/>
</dbReference>
<feature type="repeat" description="WD" evidence="5">
    <location>
        <begin position="264"/>
        <end position="297"/>
    </location>
</feature>
<feature type="repeat" description="WD" evidence="5">
    <location>
        <begin position="222"/>
        <end position="263"/>
    </location>
</feature>
<dbReference type="PROSITE" id="PS50294">
    <property type="entry name" value="WD_REPEATS_REGION"/>
    <property type="match status" value="3"/>
</dbReference>
<evidence type="ECO:0000313" key="8">
    <source>
        <dbReference type="Proteomes" id="UP001408789"/>
    </source>
</evidence>
<evidence type="ECO:0000256" key="2">
    <source>
        <dbReference type="ARBA" id="ARBA00022737"/>
    </source>
</evidence>
<dbReference type="InterPro" id="IPR017399">
    <property type="entry name" value="DCAF11/LEC14B"/>
</dbReference>
<proteinExistence type="inferred from homology"/>
<dbReference type="InterPro" id="IPR015943">
    <property type="entry name" value="WD40/YVTN_repeat-like_dom_sf"/>
</dbReference>
<dbReference type="EMBL" id="JBCNJP010000014">
    <property type="protein sequence ID" value="KAK9067648.1"/>
    <property type="molecule type" value="Genomic_DNA"/>
</dbReference>
<evidence type="ECO:0000256" key="1">
    <source>
        <dbReference type="ARBA" id="ARBA00022574"/>
    </source>
</evidence>
<feature type="repeat" description="WD" evidence="5">
    <location>
        <begin position="435"/>
        <end position="467"/>
    </location>
</feature>
<dbReference type="SMART" id="SM00320">
    <property type="entry name" value="WD40"/>
    <property type="match status" value="6"/>
</dbReference>
<evidence type="ECO:0000313" key="7">
    <source>
        <dbReference type="EMBL" id="KAK9067648.1"/>
    </source>
</evidence>
<dbReference type="FunFam" id="2.130.10.10:FF:000492">
    <property type="entry name" value="LEC14B homolog isoform X2"/>
    <property type="match status" value="1"/>
</dbReference>
<dbReference type="GO" id="GO:0043161">
    <property type="term" value="P:proteasome-mediated ubiquitin-dependent protein catabolic process"/>
    <property type="evidence" value="ECO:0007669"/>
    <property type="project" value="TreeGrafter"/>
</dbReference>
<keyword evidence="8" id="KW-1185">Reference proteome</keyword>
<accession>A0AAP0GY45</accession>
<dbReference type="PRINTS" id="PR00320">
    <property type="entry name" value="GPROTEINBRPT"/>
</dbReference>
<name>A0AAP0GY45_9ASTR</name>
<dbReference type="PROSITE" id="PS50082">
    <property type="entry name" value="WD_REPEATS_2"/>
    <property type="match status" value="4"/>
</dbReference>
<comment type="similarity">
    <text evidence="3 4">Belongs to the WD repeat LEC14B family.</text>
</comment>